<gene>
    <name evidence="2" type="ORF">BDFB_007887</name>
</gene>
<dbReference type="PANTHER" id="PTHR28448">
    <property type="entry name" value="UPF0728 PROTEIN C10ORF53"/>
    <property type="match status" value="1"/>
</dbReference>
<accession>A0A482W4M8</accession>
<dbReference type="Pfam" id="PF15092">
    <property type="entry name" value="UPF0728"/>
    <property type="match status" value="2"/>
</dbReference>
<dbReference type="AlphaFoldDB" id="A0A482W4M8"/>
<proteinExistence type="inferred from homology"/>
<sequence>MSIKIFFGPYESHGVIRHNTRRLFWLASNGYRVELIPTRFLDVVTFEIMGKQIYRCNIKSLMFNMAYEDDPVAQRIFKVINDHKQLFHSAEPRLNELGYEVELVPSSFLNLLQIELQNKRIFRGDIRNLMFNMDCEDDPVAKRIIGCIAEARQRFDSIDNVPRCTINRPIIFEDTRDYLSEDVSLMYEIPAPWSSVKDMKPSPNLPAVRVKSKSISFVEKDTKNKISISNASDFSLIAGEDV</sequence>
<dbReference type="PANTHER" id="PTHR28448:SF1">
    <property type="entry name" value="UPF0728 PROTEIN C10ORF53"/>
    <property type="match status" value="1"/>
</dbReference>
<comment type="similarity">
    <text evidence="1">Belongs to the UPF0728 family.</text>
</comment>
<evidence type="ECO:0000313" key="3">
    <source>
        <dbReference type="Proteomes" id="UP000292052"/>
    </source>
</evidence>
<dbReference type="OrthoDB" id="10003460at2759"/>
<name>A0A482W4M8_ASBVE</name>
<dbReference type="Proteomes" id="UP000292052">
    <property type="component" value="Unassembled WGS sequence"/>
</dbReference>
<evidence type="ECO:0000313" key="2">
    <source>
        <dbReference type="EMBL" id="RZC40111.1"/>
    </source>
</evidence>
<dbReference type="InterPro" id="IPR027885">
    <property type="entry name" value="UPF0728"/>
</dbReference>
<protein>
    <submittedName>
        <fullName evidence="2">Uncharacterized protein</fullName>
    </submittedName>
</protein>
<evidence type="ECO:0000256" key="1">
    <source>
        <dbReference type="ARBA" id="ARBA00009973"/>
    </source>
</evidence>
<reference evidence="2 3" key="1">
    <citation type="submission" date="2017-03" db="EMBL/GenBank/DDBJ databases">
        <title>Genome of the blue death feigning beetle - Asbolus verrucosus.</title>
        <authorList>
            <person name="Rider S.D."/>
        </authorList>
    </citation>
    <scope>NUCLEOTIDE SEQUENCE [LARGE SCALE GENOMIC DNA]</scope>
    <source>
        <strain evidence="2">Butters</strain>
        <tissue evidence="2">Head and leg muscle</tissue>
    </source>
</reference>
<keyword evidence="3" id="KW-1185">Reference proteome</keyword>
<organism evidence="2 3">
    <name type="scientific">Asbolus verrucosus</name>
    <name type="common">Desert ironclad beetle</name>
    <dbReference type="NCBI Taxonomy" id="1661398"/>
    <lineage>
        <taxon>Eukaryota</taxon>
        <taxon>Metazoa</taxon>
        <taxon>Ecdysozoa</taxon>
        <taxon>Arthropoda</taxon>
        <taxon>Hexapoda</taxon>
        <taxon>Insecta</taxon>
        <taxon>Pterygota</taxon>
        <taxon>Neoptera</taxon>
        <taxon>Endopterygota</taxon>
        <taxon>Coleoptera</taxon>
        <taxon>Polyphaga</taxon>
        <taxon>Cucujiformia</taxon>
        <taxon>Tenebrionidae</taxon>
        <taxon>Pimeliinae</taxon>
        <taxon>Asbolus</taxon>
    </lineage>
</organism>
<dbReference type="EMBL" id="QDEB01028782">
    <property type="protein sequence ID" value="RZC40111.1"/>
    <property type="molecule type" value="Genomic_DNA"/>
</dbReference>
<comment type="caution">
    <text evidence="2">The sequence shown here is derived from an EMBL/GenBank/DDBJ whole genome shotgun (WGS) entry which is preliminary data.</text>
</comment>